<feature type="domain" description="Glycoside hydrolase family 5" evidence="5">
    <location>
        <begin position="72"/>
        <end position="351"/>
    </location>
</feature>
<dbReference type="Gene3D" id="3.20.20.80">
    <property type="entry name" value="Glycosidases"/>
    <property type="match status" value="1"/>
</dbReference>
<keyword evidence="9" id="KW-1185">Reference proteome</keyword>
<evidence type="ECO:0000259" key="6">
    <source>
        <dbReference type="Pfam" id="PF18564"/>
    </source>
</evidence>
<evidence type="ECO:0000313" key="7">
    <source>
        <dbReference type="EMBL" id="CAI3976175.1"/>
    </source>
</evidence>
<dbReference type="OrthoDB" id="445337at2759"/>
<reference evidence="8 9" key="2">
    <citation type="submission" date="2024-05" db="EMBL/GenBank/DDBJ databases">
        <authorList>
            <person name="Chen Y."/>
            <person name="Shah S."/>
            <person name="Dougan E. K."/>
            <person name="Thang M."/>
            <person name="Chan C."/>
        </authorList>
    </citation>
    <scope>NUCLEOTIDE SEQUENCE [LARGE SCALE GENOMIC DNA]</scope>
</reference>
<dbReference type="Proteomes" id="UP001152797">
    <property type="component" value="Unassembled WGS sequence"/>
</dbReference>
<evidence type="ECO:0000313" key="9">
    <source>
        <dbReference type="Proteomes" id="UP001152797"/>
    </source>
</evidence>
<dbReference type="InterPro" id="IPR052066">
    <property type="entry name" value="Glycosphingolipid_Hydrolases"/>
</dbReference>
<organism evidence="7">
    <name type="scientific">Cladocopium goreaui</name>
    <dbReference type="NCBI Taxonomy" id="2562237"/>
    <lineage>
        <taxon>Eukaryota</taxon>
        <taxon>Sar</taxon>
        <taxon>Alveolata</taxon>
        <taxon>Dinophyceae</taxon>
        <taxon>Suessiales</taxon>
        <taxon>Symbiodiniaceae</taxon>
        <taxon>Cladocopium</taxon>
    </lineage>
</organism>
<comment type="caution">
    <text evidence="7">The sequence shown here is derived from an EMBL/GenBank/DDBJ whole genome shotgun (WGS) entry which is preliminary data.</text>
</comment>
<gene>
    <name evidence="7" type="ORF">C1SCF055_LOCUS4423</name>
</gene>
<dbReference type="GO" id="GO:0016042">
    <property type="term" value="P:lipid catabolic process"/>
    <property type="evidence" value="ECO:0007669"/>
    <property type="project" value="UniProtKB-ARBA"/>
</dbReference>
<dbReference type="PANTHER" id="PTHR31308">
    <property type="match status" value="1"/>
</dbReference>
<keyword evidence="3 4" id="KW-0326">Glycosidase</keyword>
<dbReference type="SUPFAM" id="SSF51445">
    <property type="entry name" value="(Trans)glycosidases"/>
    <property type="match status" value="1"/>
</dbReference>
<dbReference type="EMBL" id="CAMXCT030000249">
    <property type="protein sequence ID" value="CAL4763487.1"/>
    <property type="molecule type" value="Genomic_DNA"/>
</dbReference>
<dbReference type="InterPro" id="IPR013780">
    <property type="entry name" value="Glyco_hydro_b"/>
</dbReference>
<dbReference type="InterPro" id="IPR041036">
    <property type="entry name" value="GH5_C"/>
</dbReference>
<name>A0A9P1FIU9_9DINO</name>
<comment type="similarity">
    <text evidence="1 4">Belongs to the glycosyl hydrolase 5 (cellulase A) family.</text>
</comment>
<evidence type="ECO:0000313" key="8">
    <source>
        <dbReference type="EMBL" id="CAL4763487.1"/>
    </source>
</evidence>
<evidence type="ECO:0000256" key="4">
    <source>
        <dbReference type="RuleBase" id="RU361153"/>
    </source>
</evidence>
<dbReference type="GO" id="GO:0000272">
    <property type="term" value="P:polysaccharide catabolic process"/>
    <property type="evidence" value="ECO:0007669"/>
    <property type="project" value="InterPro"/>
</dbReference>
<evidence type="ECO:0000256" key="2">
    <source>
        <dbReference type="ARBA" id="ARBA00022801"/>
    </source>
</evidence>
<evidence type="ECO:0000256" key="1">
    <source>
        <dbReference type="ARBA" id="ARBA00005641"/>
    </source>
</evidence>
<sequence>MFHICSSRHPHWDLPRLCDALPRIHLRRSVTGEQRFVDEFGRETFFHGSNAVVKGPPWIPSRDGFDPLTSLTAKDFELMKAAGLNVLRLGVMWPGVEPQRGVYNESYLRIVRDIVEEAATYGIYILADMHQDLLSEKFCGEGVPLWAAQPVPVPFPVPLSLPYLPGWDGLPKRDDCFRFESWAAYQASIATVSAYDRLFTNHDNLTNAWGAFWAEVAETLADAPGVLGLNIINEPFPGNFYEDPSLLIPDVADRKRLQPAYDTVAEHIRAVAPDALIFFAGTTWDRTGRITDKLPLGFEHPPGGNEFANRSVNSFHFYTPPQSAEHAKSYFQQRLKDARRLGTGLFLTETCCDFFFEDAAPAVDSLGLSWLHWEWKPFCKNSTSSESQAGDFGACKTGSGGWPFADGVFIESMYRALARPYAQAIAGNFSFAHFGESGHFRLEFLADPNIKKPTVLSTPDIIYPAGFSLVVSPPDACDIEYLTGIVHLRSKSTVAFGEKVIVQVFPKGQELVV</sequence>
<dbReference type="EMBL" id="CAMXCT020000249">
    <property type="protein sequence ID" value="CAL1129550.1"/>
    <property type="molecule type" value="Genomic_DNA"/>
</dbReference>
<evidence type="ECO:0008006" key="10">
    <source>
        <dbReference type="Google" id="ProtNLM"/>
    </source>
</evidence>
<proteinExistence type="inferred from homology"/>
<dbReference type="Gene3D" id="2.60.40.1180">
    <property type="entry name" value="Golgi alpha-mannosidase II"/>
    <property type="match status" value="1"/>
</dbReference>
<dbReference type="GO" id="GO:1901136">
    <property type="term" value="P:carbohydrate derivative catabolic process"/>
    <property type="evidence" value="ECO:0007669"/>
    <property type="project" value="UniProtKB-ARBA"/>
</dbReference>
<dbReference type="AlphaFoldDB" id="A0A9P1FIU9"/>
<evidence type="ECO:0000259" key="5">
    <source>
        <dbReference type="Pfam" id="PF00150"/>
    </source>
</evidence>
<dbReference type="InterPro" id="IPR001547">
    <property type="entry name" value="Glyco_hydro_5"/>
</dbReference>
<evidence type="ECO:0000256" key="3">
    <source>
        <dbReference type="ARBA" id="ARBA00023295"/>
    </source>
</evidence>
<keyword evidence="2 4" id="KW-0378">Hydrolase</keyword>
<dbReference type="GO" id="GO:0004553">
    <property type="term" value="F:hydrolase activity, hydrolyzing O-glycosyl compounds"/>
    <property type="evidence" value="ECO:0007669"/>
    <property type="project" value="InterPro"/>
</dbReference>
<protein>
    <recommendedName>
        <fullName evidence="10">Endoglycoceramidase</fullName>
    </recommendedName>
</protein>
<accession>A0A9P1FIU9</accession>
<feature type="domain" description="Glycoside hydrolase family 5 C-terminal" evidence="6">
    <location>
        <begin position="419"/>
        <end position="494"/>
    </location>
</feature>
<dbReference type="Pfam" id="PF18564">
    <property type="entry name" value="Glyco_hydro_5_C"/>
    <property type="match status" value="1"/>
</dbReference>
<dbReference type="PANTHER" id="PTHR31308:SF3">
    <property type="entry name" value="ENDOGLYCOCERAMIDASE"/>
    <property type="match status" value="1"/>
</dbReference>
<dbReference type="EMBL" id="CAMXCT010000249">
    <property type="protein sequence ID" value="CAI3976175.1"/>
    <property type="molecule type" value="Genomic_DNA"/>
</dbReference>
<dbReference type="Pfam" id="PF00150">
    <property type="entry name" value="Cellulase"/>
    <property type="match status" value="1"/>
</dbReference>
<reference evidence="7" key="1">
    <citation type="submission" date="2022-10" db="EMBL/GenBank/DDBJ databases">
        <authorList>
            <person name="Chen Y."/>
            <person name="Dougan E. K."/>
            <person name="Chan C."/>
            <person name="Rhodes N."/>
            <person name="Thang M."/>
        </authorList>
    </citation>
    <scope>NUCLEOTIDE SEQUENCE</scope>
</reference>
<dbReference type="InterPro" id="IPR017853">
    <property type="entry name" value="GH"/>
</dbReference>